<dbReference type="PANTHER" id="PTHR33881">
    <property type="entry name" value="NEUROGENIC LOCUS NOTCH-LIKE PROTEIN"/>
    <property type="match status" value="1"/>
</dbReference>
<feature type="signal peptide" evidence="1">
    <location>
        <begin position="1"/>
        <end position="22"/>
    </location>
</feature>
<sequence length="214" mass="23548">MASYNSIALLAIFLVFQPWTAASNILSPTLSPIFDDVCKHVECGKGTCKPSPNNTWFYVCECHPGWKQTRPQDDDDLKFLPCVIPNCTLNYSCTEAPSPVQEKDKQANTSFFDPCHWADCGGGMCNKTSAFTHTCQCNAGYYNLLNVTAFPCFRDCALGLDCENLGISGSNKSTSSDPSFADDVKNQASSITQGNNWLIIFSMLMAPILWKYSA</sequence>
<comment type="caution">
    <text evidence="2">The sequence shown here is derived from an EMBL/GenBank/DDBJ whole genome shotgun (WGS) entry which is preliminary data.</text>
</comment>
<dbReference type="Proteomes" id="UP001642360">
    <property type="component" value="Unassembled WGS sequence"/>
</dbReference>
<proteinExistence type="predicted"/>
<evidence type="ECO:0000313" key="3">
    <source>
        <dbReference type="Proteomes" id="UP001642360"/>
    </source>
</evidence>
<organism evidence="2 3">
    <name type="scientific">Ilex paraguariensis</name>
    <name type="common">yerba mate</name>
    <dbReference type="NCBI Taxonomy" id="185542"/>
    <lineage>
        <taxon>Eukaryota</taxon>
        <taxon>Viridiplantae</taxon>
        <taxon>Streptophyta</taxon>
        <taxon>Embryophyta</taxon>
        <taxon>Tracheophyta</taxon>
        <taxon>Spermatophyta</taxon>
        <taxon>Magnoliopsida</taxon>
        <taxon>eudicotyledons</taxon>
        <taxon>Gunneridae</taxon>
        <taxon>Pentapetalae</taxon>
        <taxon>asterids</taxon>
        <taxon>campanulids</taxon>
        <taxon>Aquifoliales</taxon>
        <taxon>Aquifoliaceae</taxon>
        <taxon>Ilex</taxon>
    </lineage>
</organism>
<gene>
    <name evidence="2" type="ORF">ILEXP_LOCUS29440</name>
</gene>
<accession>A0ABC8SUE6</accession>
<evidence type="ECO:0000256" key="1">
    <source>
        <dbReference type="SAM" id="SignalP"/>
    </source>
</evidence>
<protein>
    <submittedName>
        <fullName evidence="2">Uncharacterized protein</fullName>
    </submittedName>
</protein>
<evidence type="ECO:0000313" key="2">
    <source>
        <dbReference type="EMBL" id="CAK9160667.1"/>
    </source>
</evidence>
<reference evidence="2 3" key="1">
    <citation type="submission" date="2024-02" db="EMBL/GenBank/DDBJ databases">
        <authorList>
            <person name="Vignale AGUSTIN F."/>
            <person name="Sosa J E."/>
            <person name="Modenutti C."/>
        </authorList>
    </citation>
    <scope>NUCLEOTIDE SEQUENCE [LARGE SCALE GENOMIC DNA]</scope>
</reference>
<dbReference type="EMBL" id="CAUOFW020003558">
    <property type="protein sequence ID" value="CAK9160667.1"/>
    <property type="molecule type" value="Genomic_DNA"/>
</dbReference>
<keyword evidence="3" id="KW-1185">Reference proteome</keyword>
<feature type="chain" id="PRO_5044867846" evidence="1">
    <location>
        <begin position="23"/>
        <end position="214"/>
    </location>
</feature>
<dbReference type="PANTHER" id="PTHR33881:SF7">
    <property type="entry name" value="NEUROGENIC LOCUS NOTCH-LIKE PROTEIN"/>
    <property type="match status" value="1"/>
</dbReference>
<dbReference type="AlphaFoldDB" id="A0ABC8SUE6"/>
<keyword evidence="1" id="KW-0732">Signal</keyword>
<name>A0ABC8SUE6_9AQUA</name>